<evidence type="ECO:0000256" key="3">
    <source>
        <dbReference type="ARBA" id="ARBA00022473"/>
    </source>
</evidence>
<reference evidence="8" key="2">
    <citation type="submission" date="2023-05" db="EMBL/GenBank/DDBJ databases">
        <authorList>
            <person name="Schelkunov M.I."/>
        </authorList>
    </citation>
    <scope>NUCLEOTIDE SEQUENCE</scope>
    <source>
        <strain evidence="8">Hsosn_3</strain>
        <tissue evidence="8">Leaf</tissue>
    </source>
</reference>
<dbReference type="InterPro" id="IPR039455">
    <property type="entry name" value="EPFL"/>
</dbReference>
<dbReference type="Proteomes" id="UP001237642">
    <property type="component" value="Unassembled WGS sequence"/>
</dbReference>
<keyword evidence="6" id="KW-1015">Disulfide bond</keyword>
<organism evidence="8 9">
    <name type="scientific">Heracleum sosnowskyi</name>
    <dbReference type="NCBI Taxonomy" id="360622"/>
    <lineage>
        <taxon>Eukaryota</taxon>
        <taxon>Viridiplantae</taxon>
        <taxon>Streptophyta</taxon>
        <taxon>Embryophyta</taxon>
        <taxon>Tracheophyta</taxon>
        <taxon>Spermatophyta</taxon>
        <taxon>Magnoliopsida</taxon>
        <taxon>eudicotyledons</taxon>
        <taxon>Gunneridae</taxon>
        <taxon>Pentapetalae</taxon>
        <taxon>asterids</taxon>
        <taxon>campanulids</taxon>
        <taxon>Apiales</taxon>
        <taxon>Apiaceae</taxon>
        <taxon>Apioideae</taxon>
        <taxon>apioid superclade</taxon>
        <taxon>Tordylieae</taxon>
        <taxon>Tordyliinae</taxon>
        <taxon>Heracleum</taxon>
    </lineage>
</organism>
<accession>A0AAD8HA89</accession>
<keyword evidence="3 7" id="KW-0217">Developmental protein</keyword>
<dbReference type="PANTHER" id="PTHR33109:SF3">
    <property type="entry name" value="EPIDERMAL PATTERNING FACTOR-LIKE PROTEIN"/>
    <property type="match status" value="1"/>
</dbReference>
<protein>
    <recommendedName>
        <fullName evidence="7">Epidermal patterning factor-like protein</fullName>
    </recommendedName>
</protein>
<comment type="subcellular location">
    <subcellularLocation>
        <location evidence="1 7">Secreted</location>
    </subcellularLocation>
</comment>
<gene>
    <name evidence="8" type="ORF">POM88_038377</name>
</gene>
<dbReference type="EMBL" id="JAUIZM010000009">
    <property type="protein sequence ID" value="KAK1362816.1"/>
    <property type="molecule type" value="Genomic_DNA"/>
</dbReference>
<keyword evidence="4 7" id="KW-0964">Secreted</keyword>
<dbReference type="AlphaFoldDB" id="A0AAD8HA89"/>
<comment type="caution">
    <text evidence="8">The sequence shown here is derived from an EMBL/GenBank/DDBJ whole genome shotgun (WGS) entry which is preliminary data.</text>
</comment>
<evidence type="ECO:0000313" key="9">
    <source>
        <dbReference type="Proteomes" id="UP001237642"/>
    </source>
</evidence>
<evidence type="ECO:0000256" key="6">
    <source>
        <dbReference type="ARBA" id="ARBA00023157"/>
    </source>
</evidence>
<keyword evidence="5" id="KW-0732">Signal</keyword>
<evidence type="ECO:0000256" key="7">
    <source>
        <dbReference type="RuleBase" id="RU367102"/>
    </source>
</evidence>
<comment type="function">
    <text evidence="7">Controls stomatal patterning.</text>
</comment>
<dbReference type="PANTHER" id="PTHR33109">
    <property type="entry name" value="EPIDERMAL PATTERNING FACTOR-LIKE PROTEIN 4"/>
    <property type="match status" value="1"/>
</dbReference>
<evidence type="ECO:0000256" key="1">
    <source>
        <dbReference type="ARBA" id="ARBA00004613"/>
    </source>
</evidence>
<evidence type="ECO:0000256" key="4">
    <source>
        <dbReference type="ARBA" id="ARBA00022525"/>
    </source>
</evidence>
<reference evidence="8" key="1">
    <citation type="submission" date="2023-02" db="EMBL/GenBank/DDBJ databases">
        <title>Genome of toxic invasive species Heracleum sosnowskyi carries increased number of genes despite the absence of recent whole-genome duplications.</title>
        <authorList>
            <person name="Schelkunov M."/>
            <person name="Shtratnikova V."/>
            <person name="Makarenko M."/>
            <person name="Klepikova A."/>
            <person name="Omelchenko D."/>
            <person name="Novikova G."/>
            <person name="Obukhova E."/>
            <person name="Bogdanov V."/>
            <person name="Penin A."/>
            <person name="Logacheva M."/>
        </authorList>
    </citation>
    <scope>NUCLEOTIDE SEQUENCE</scope>
    <source>
        <strain evidence="8">Hsosn_3</strain>
        <tissue evidence="8">Leaf</tissue>
    </source>
</reference>
<dbReference type="Pfam" id="PF17181">
    <property type="entry name" value="EPF"/>
    <property type="match status" value="1"/>
</dbReference>
<keyword evidence="9" id="KW-1185">Reference proteome</keyword>
<comment type="similarity">
    <text evidence="2 7">Belongs to the plant cysteine rich small secretory peptide family. Epidermal patterning factor subfamily.</text>
</comment>
<evidence type="ECO:0000256" key="5">
    <source>
        <dbReference type="ARBA" id="ARBA00022729"/>
    </source>
</evidence>
<dbReference type="GO" id="GO:0010052">
    <property type="term" value="P:guard cell differentiation"/>
    <property type="evidence" value="ECO:0007669"/>
    <property type="project" value="UniProtKB-UniRule"/>
</dbReference>
<evidence type="ECO:0000313" key="8">
    <source>
        <dbReference type="EMBL" id="KAK1362816.1"/>
    </source>
</evidence>
<proteinExistence type="inferred from homology"/>
<sequence>MASSGIPSKKKMKGERFKFFVVIVVLLHTESCVCVVSSSGRPFFQDYASAVQQPTGTKETSRTSETNLISKKGVMINKLIGSIPPSCEHKCYGCTPCEATQVPTTKSNVEIQSANYQPEGWKCQCGPSFYGP</sequence>
<evidence type="ECO:0000256" key="2">
    <source>
        <dbReference type="ARBA" id="ARBA00008127"/>
    </source>
</evidence>
<name>A0AAD8HA89_9APIA</name>
<dbReference type="GO" id="GO:0005576">
    <property type="term" value="C:extracellular region"/>
    <property type="evidence" value="ECO:0007669"/>
    <property type="project" value="UniProtKB-SubCell"/>
</dbReference>